<dbReference type="InterPro" id="IPR013785">
    <property type="entry name" value="Aldolase_TIM"/>
</dbReference>
<feature type="binding site" evidence="11">
    <location>
        <position position="326"/>
    </location>
    <ligand>
        <name>FMN</name>
        <dbReference type="ChEBI" id="CHEBI:58210"/>
    </ligand>
</feature>
<keyword evidence="11" id="KW-1003">Cell membrane</keyword>
<evidence type="ECO:0000256" key="5">
    <source>
        <dbReference type="ARBA" id="ARBA00022630"/>
    </source>
</evidence>
<keyword evidence="8 11" id="KW-0560">Oxidoreductase</keyword>
<comment type="similarity">
    <text evidence="4 11">Belongs to the dihydroorotate dehydrogenase family. Type 2 subfamily.</text>
</comment>
<comment type="subunit">
    <text evidence="11">Monomer.</text>
</comment>
<dbReference type="InterPro" id="IPR001295">
    <property type="entry name" value="Dihydroorotate_DH_CS"/>
</dbReference>
<keyword evidence="7 11" id="KW-0665">Pyrimidine biosynthesis</keyword>
<feature type="binding site" evidence="11">
    <location>
        <position position="203"/>
    </location>
    <ligand>
        <name>substrate</name>
    </ligand>
</feature>
<feature type="domain" description="Dihydroorotate dehydrogenase catalytic" evidence="12">
    <location>
        <begin position="69"/>
        <end position="367"/>
    </location>
</feature>
<reference evidence="14" key="1">
    <citation type="journal article" date="2014" name="Sci. Data">
        <title>Genomes of diverse isolates of the marine cyanobacterium Prochlorococcus.</title>
        <authorList>
            <person name="Biller S."/>
            <person name="Berube P."/>
            <person name="Thompson J."/>
            <person name="Kelly L."/>
            <person name="Roggensack S."/>
            <person name="Awad L."/>
            <person name="Roache-Johnson K."/>
            <person name="Ding H."/>
            <person name="Giovannoni S.J."/>
            <person name="Moore L.R."/>
            <person name="Chisholm S.W."/>
        </authorList>
    </citation>
    <scope>NUCLEOTIDE SEQUENCE [LARGE SCALE GENOMIC DNA]</scope>
    <source>
        <strain evidence="14">GP2</strain>
    </source>
</reference>
<feature type="active site" description="Nucleophile" evidence="11">
    <location>
        <position position="206"/>
    </location>
</feature>
<feature type="binding site" evidence="11">
    <location>
        <position position="170"/>
    </location>
    <ligand>
        <name>FMN</name>
        <dbReference type="ChEBI" id="CHEBI:58210"/>
    </ligand>
</feature>
<dbReference type="Gene3D" id="3.20.20.70">
    <property type="entry name" value="Aldolase class I"/>
    <property type="match status" value="1"/>
</dbReference>
<comment type="function">
    <text evidence="1 11">Catalyzes the conversion of dihydroorotate to orotate with quinone as electron acceptor.</text>
</comment>
<dbReference type="eggNOG" id="COG0167">
    <property type="taxonomic scope" value="Bacteria"/>
</dbReference>
<dbReference type="NCBIfam" id="NF003650">
    <property type="entry name" value="PRK05286.2-3"/>
    <property type="match status" value="1"/>
</dbReference>
<feature type="binding site" evidence="11">
    <location>
        <position position="90"/>
    </location>
    <ligand>
        <name>substrate</name>
    </ligand>
</feature>
<dbReference type="NCBIfam" id="TIGR01036">
    <property type="entry name" value="pyrD_sub2"/>
    <property type="match status" value="1"/>
</dbReference>
<accession>A0A0A1ZIS8</accession>
<evidence type="ECO:0000256" key="11">
    <source>
        <dbReference type="HAMAP-Rule" id="MF_00225"/>
    </source>
</evidence>
<comment type="pathway">
    <text evidence="3 11">Pyrimidine metabolism; UMP biosynthesis via de novo pathway; orotate from (S)-dihydroorotate (quinone route): step 1/1.</text>
</comment>
<dbReference type="PROSITE" id="PS00911">
    <property type="entry name" value="DHODEHASE_1"/>
    <property type="match status" value="1"/>
</dbReference>
<dbReference type="CDD" id="cd04738">
    <property type="entry name" value="DHOD_2_like"/>
    <property type="match status" value="1"/>
</dbReference>
<dbReference type="EMBL" id="JNAH01000003">
    <property type="protein sequence ID" value="KGF88436.1"/>
    <property type="molecule type" value="Genomic_DNA"/>
</dbReference>
<dbReference type="Proteomes" id="UP000030598">
    <property type="component" value="Unassembled WGS sequence"/>
</dbReference>
<dbReference type="STRING" id="59925.EU91_0369"/>
<evidence type="ECO:0000256" key="8">
    <source>
        <dbReference type="ARBA" id="ARBA00023002"/>
    </source>
</evidence>
<feature type="binding site" evidence="11">
    <location>
        <begin position="135"/>
        <end position="139"/>
    </location>
    <ligand>
        <name>substrate</name>
    </ligand>
</feature>
<dbReference type="PANTHER" id="PTHR48109">
    <property type="entry name" value="DIHYDROOROTATE DEHYDROGENASE (QUINONE), MITOCHONDRIAL-RELATED"/>
    <property type="match status" value="1"/>
</dbReference>
<dbReference type="EC" id="1.3.5.2" evidence="11"/>
<evidence type="ECO:0000256" key="9">
    <source>
        <dbReference type="ARBA" id="ARBA00023136"/>
    </source>
</evidence>
<evidence type="ECO:0000256" key="1">
    <source>
        <dbReference type="ARBA" id="ARBA00003125"/>
    </source>
</evidence>
<dbReference type="PROSITE" id="PS00912">
    <property type="entry name" value="DHODEHASE_2"/>
    <property type="match status" value="1"/>
</dbReference>
<keyword evidence="6 11" id="KW-0288">FMN</keyword>
<evidence type="ECO:0000256" key="4">
    <source>
        <dbReference type="ARBA" id="ARBA00005359"/>
    </source>
</evidence>
<evidence type="ECO:0000256" key="6">
    <source>
        <dbReference type="ARBA" id="ARBA00022643"/>
    </source>
</evidence>
<dbReference type="InterPro" id="IPR005720">
    <property type="entry name" value="Dihydroorotate_DH_cat"/>
</dbReference>
<comment type="cofactor">
    <cofactor evidence="11">
        <name>FMN</name>
        <dbReference type="ChEBI" id="CHEBI:58210"/>
    </cofactor>
    <text evidence="11">Binds 1 FMN per subunit.</text>
</comment>
<feature type="binding site" evidence="11">
    <location>
        <position position="268"/>
    </location>
    <ligand>
        <name>FMN</name>
        <dbReference type="ChEBI" id="CHEBI:58210"/>
    </ligand>
</feature>
<dbReference type="GO" id="GO:0106430">
    <property type="term" value="F:dihydroorotate dehydrogenase (quinone) activity"/>
    <property type="evidence" value="ECO:0007669"/>
    <property type="project" value="UniProtKB-EC"/>
</dbReference>
<evidence type="ECO:0000313" key="14">
    <source>
        <dbReference type="Proteomes" id="UP000030598"/>
    </source>
</evidence>
<comment type="caution">
    <text evidence="13">The sequence shown here is derived from an EMBL/GenBank/DDBJ whole genome shotgun (WGS) entry which is preliminary data.</text>
</comment>
<organism evidence="13 14">
    <name type="scientific">Prochlorococcus marinus str. GP2</name>
    <dbReference type="NCBI Taxonomy" id="59925"/>
    <lineage>
        <taxon>Bacteria</taxon>
        <taxon>Bacillati</taxon>
        <taxon>Cyanobacteriota</taxon>
        <taxon>Cyanophyceae</taxon>
        <taxon>Synechococcales</taxon>
        <taxon>Prochlorococcaceae</taxon>
        <taxon>Prochlorococcus</taxon>
    </lineage>
</organism>
<dbReference type="UniPathway" id="UPA00070">
    <property type="reaction ID" value="UER00946"/>
</dbReference>
<dbReference type="InterPro" id="IPR050074">
    <property type="entry name" value="DHO_dehydrogenase"/>
</dbReference>
<comment type="subcellular location">
    <subcellularLocation>
        <location evidence="11">Cell membrane</location>
        <topology evidence="11">Peripheral membrane protein</topology>
    </subcellularLocation>
    <subcellularLocation>
        <location evidence="2">Membrane</location>
    </subcellularLocation>
</comment>
<dbReference type="GO" id="GO:0005886">
    <property type="term" value="C:plasma membrane"/>
    <property type="evidence" value="ECO:0007669"/>
    <property type="project" value="UniProtKB-SubCell"/>
</dbReference>
<dbReference type="GO" id="GO:0006207">
    <property type="term" value="P:'de novo' pyrimidine nucleobase biosynthetic process"/>
    <property type="evidence" value="ECO:0007669"/>
    <property type="project" value="UniProtKB-UniRule"/>
</dbReference>
<feature type="binding site" evidence="11">
    <location>
        <begin position="269"/>
        <end position="270"/>
    </location>
    <ligand>
        <name>substrate</name>
    </ligand>
</feature>
<dbReference type="GO" id="GO:0005737">
    <property type="term" value="C:cytoplasm"/>
    <property type="evidence" value="ECO:0007669"/>
    <property type="project" value="InterPro"/>
</dbReference>
<feature type="binding site" evidence="11">
    <location>
        <position position="203"/>
    </location>
    <ligand>
        <name>FMN</name>
        <dbReference type="ChEBI" id="CHEBI:58210"/>
    </ligand>
</feature>
<keyword evidence="5 11" id="KW-0285">Flavoprotein</keyword>
<feature type="binding site" evidence="11">
    <location>
        <position position="240"/>
    </location>
    <ligand>
        <name>FMN</name>
        <dbReference type="ChEBI" id="CHEBI:58210"/>
    </ligand>
</feature>
<dbReference type="Pfam" id="PF01180">
    <property type="entry name" value="DHO_dh"/>
    <property type="match status" value="1"/>
</dbReference>
<evidence type="ECO:0000256" key="7">
    <source>
        <dbReference type="ARBA" id="ARBA00022975"/>
    </source>
</evidence>
<dbReference type="RefSeq" id="WP_032523971.1">
    <property type="nucleotide sequence ID" value="NZ_CP138934.1"/>
</dbReference>
<protein>
    <recommendedName>
        <fullName evidence="11">Dihydroorotate dehydrogenase (quinone)</fullName>
        <ecNumber evidence="11">1.3.5.2</ecNumber>
    </recommendedName>
    <alternativeName>
        <fullName evidence="11">DHOdehase</fullName>
        <shortName evidence="11">DHOD</shortName>
        <shortName evidence="11">DHODase</shortName>
    </alternativeName>
    <alternativeName>
        <fullName evidence="11">Dihydroorotate oxidase</fullName>
    </alternativeName>
</protein>
<evidence type="ECO:0000256" key="2">
    <source>
        <dbReference type="ARBA" id="ARBA00004370"/>
    </source>
</evidence>
<proteinExistence type="inferred from homology"/>
<dbReference type="OrthoDB" id="9802377at2"/>
<name>A0A0A1ZIS8_PROMR</name>
<feature type="binding site" evidence="11">
    <location>
        <position position="110"/>
    </location>
    <ligand>
        <name>FMN</name>
        <dbReference type="ChEBI" id="CHEBI:58210"/>
    </ligand>
</feature>
<sequence length="389" mass="43381">MNEHKGVFKNLYKNLITPILKKDSGIDAEYLTNLSLSLLSFSSRKQNWPVVSSILKSLNEEFSVIDKRLSQNICGINFCNPIGLAAGFDKNGNAANIWKDFGFGFAELGTVTKFAQNGNPKPRLFRLAEEEAALNRMGFNNNGAENLVKNFLEQGIEFKKNRENICLGINFGKSKITSLSQAKDDYLTSLKLLIPYCDYAAINVSSPNTEGLRKLQDPILLKELLKEIKNLPNCPPLFVKIAPDLSLRDIEDICQLIIEENIDGIIATNTSIDRLGLENRKIQQTGLLLSDENGGLSGRPLQKKANQIIKYIHNIDKKIILIGVGGIDSPESAWERICSGASLIQLYTGWIYKGPKLVPDILQGFLKQLNYHQLSNIKEAIGSDLKWVE</sequence>
<dbReference type="GO" id="GO:0044205">
    <property type="term" value="P:'de novo' UMP biosynthetic process"/>
    <property type="evidence" value="ECO:0007669"/>
    <property type="project" value="UniProtKB-UniRule"/>
</dbReference>
<feature type="binding site" evidence="11">
    <location>
        <begin position="347"/>
        <end position="348"/>
    </location>
    <ligand>
        <name>FMN</name>
        <dbReference type="ChEBI" id="CHEBI:58210"/>
    </ligand>
</feature>
<dbReference type="AlphaFoldDB" id="A0A0A1ZIS8"/>
<comment type="catalytic activity">
    <reaction evidence="10 11">
        <text>(S)-dihydroorotate + a quinone = orotate + a quinol</text>
        <dbReference type="Rhea" id="RHEA:30187"/>
        <dbReference type="ChEBI" id="CHEBI:24646"/>
        <dbReference type="ChEBI" id="CHEBI:30839"/>
        <dbReference type="ChEBI" id="CHEBI:30864"/>
        <dbReference type="ChEBI" id="CHEBI:132124"/>
        <dbReference type="EC" id="1.3.5.2"/>
    </reaction>
</comment>
<evidence type="ECO:0000313" key="13">
    <source>
        <dbReference type="EMBL" id="KGF88436.1"/>
    </source>
</evidence>
<keyword evidence="9 11" id="KW-0472">Membrane</keyword>
<evidence type="ECO:0000256" key="10">
    <source>
        <dbReference type="ARBA" id="ARBA00048639"/>
    </source>
</evidence>
<feature type="binding site" evidence="11">
    <location>
        <position position="208"/>
    </location>
    <ligand>
        <name>substrate</name>
    </ligand>
</feature>
<gene>
    <name evidence="11" type="primary">pyrD</name>
    <name evidence="13" type="ORF">EU91_0369</name>
</gene>
<dbReference type="PANTHER" id="PTHR48109:SF4">
    <property type="entry name" value="DIHYDROOROTATE DEHYDROGENASE (QUINONE), MITOCHONDRIAL"/>
    <property type="match status" value="1"/>
</dbReference>
<feature type="binding site" evidence="11">
    <location>
        <position position="298"/>
    </location>
    <ligand>
        <name>FMN</name>
        <dbReference type="ChEBI" id="CHEBI:58210"/>
    </ligand>
</feature>
<evidence type="ECO:0000259" key="12">
    <source>
        <dbReference type="Pfam" id="PF01180"/>
    </source>
</evidence>
<dbReference type="InterPro" id="IPR005719">
    <property type="entry name" value="Dihydroorotate_DH_2"/>
</dbReference>
<dbReference type="HAMAP" id="MF_00225">
    <property type="entry name" value="DHO_dh_type2"/>
    <property type="match status" value="1"/>
</dbReference>
<feature type="binding site" evidence="11">
    <location>
        <begin position="86"/>
        <end position="90"/>
    </location>
    <ligand>
        <name>FMN</name>
        <dbReference type="ChEBI" id="CHEBI:58210"/>
    </ligand>
</feature>
<evidence type="ECO:0000256" key="3">
    <source>
        <dbReference type="ARBA" id="ARBA00005161"/>
    </source>
</evidence>
<dbReference type="NCBIfam" id="NF003652">
    <property type="entry name" value="PRK05286.2-5"/>
    <property type="match status" value="1"/>
</dbReference>
<dbReference type="SUPFAM" id="SSF51395">
    <property type="entry name" value="FMN-linked oxidoreductases"/>
    <property type="match status" value="1"/>
</dbReference>